<keyword evidence="2" id="KW-1185">Reference proteome</keyword>
<evidence type="ECO:0000313" key="2">
    <source>
        <dbReference type="Proteomes" id="UP000509770"/>
    </source>
</evidence>
<dbReference type="EMBL" id="MN136198">
    <property type="protein sequence ID" value="QEM42989.1"/>
    <property type="molecule type" value="Genomic_DNA"/>
</dbReference>
<proteinExistence type="predicted"/>
<organism evidence="1 2">
    <name type="scientific">Escherichia phage vB_EcoM_4HA13</name>
    <dbReference type="NCBI Taxonomy" id="2601675"/>
    <lineage>
        <taxon>Viruses</taxon>
        <taxon>Duplodnaviria</taxon>
        <taxon>Heunggongvirae</taxon>
        <taxon>Uroviricota</taxon>
        <taxon>Caudoviricetes</taxon>
        <taxon>Chaseviridae</taxon>
        <taxon>Cleopatravirinae</taxon>
        <taxon>Sabourvirus</taxon>
        <taxon>Sabourvirus sv4HA13</taxon>
    </lineage>
</organism>
<gene>
    <name evidence="1" type="ORF">AC4HA13_0017</name>
</gene>
<reference evidence="1" key="1">
    <citation type="submission" date="2019-07" db="EMBL/GenBank/DDBJ databases">
        <authorList>
            <person name="Lin J."/>
            <person name="Cucic S."/>
            <person name="Klem A."/>
            <person name="Kropinski A."/>
            <person name="Anany H."/>
        </authorList>
    </citation>
    <scope>NUCLEOTIDE SEQUENCE [LARGE SCALE GENOMIC DNA]</scope>
</reference>
<accession>A0A7D0N9M1</accession>
<dbReference type="Proteomes" id="UP000509770">
    <property type="component" value="Segment"/>
</dbReference>
<sequence>MTYKCGGWTAVIEQREEGPLVASFLPEVGTWVEIPVNDRSGDDMNLYFMSIETQKLAVMGVNAKNQIFLQTFRNHQAYKLNKLEHSLLCKRTHG</sequence>
<evidence type="ECO:0000313" key="1">
    <source>
        <dbReference type="EMBL" id="QEM42989.1"/>
    </source>
</evidence>
<protein>
    <submittedName>
        <fullName evidence="1">Uncharacterized protein</fullName>
    </submittedName>
</protein>
<name>A0A7D0N9M1_9CAUD</name>